<gene>
    <name evidence="1" type="ORF">EDS130_LOCUS39596</name>
</gene>
<proteinExistence type="predicted"/>
<sequence>WNGWNGLLGESLMEGLESAANFTYVMESDKLMFNGPMDVIDHFIQNRLKHGLDMGINEESFEHYVYDVIEVQLLKSINLSNFDSPPDDKWTQILFPTCYIHSCCQKSTESNIYGGIICFKLRDVGFNRFNTQDLNETTQESTNSLQWVNSDPSTGLIDLGSPHVFRPDAIRGGICNKAEKVHRSGNEKPSMKILQGRKSIQIYVKSTNMAAKLDCSIFGELLKIVFINLCEHAALIDEEVQQIRRENLGLHPMHKYHSQFLHSFGISTQYQSYRSCDNHKQD</sequence>
<dbReference type="EMBL" id="CAJNOJ010000449">
    <property type="protein sequence ID" value="CAF1452243.1"/>
    <property type="molecule type" value="Genomic_DNA"/>
</dbReference>
<accession>A0A815PQZ8</accession>
<dbReference type="AlphaFoldDB" id="A0A815PQZ8"/>
<dbReference type="Proteomes" id="UP000663852">
    <property type="component" value="Unassembled WGS sequence"/>
</dbReference>
<comment type="caution">
    <text evidence="1">The sequence shown here is derived from an EMBL/GenBank/DDBJ whole genome shotgun (WGS) entry which is preliminary data.</text>
</comment>
<protein>
    <submittedName>
        <fullName evidence="1">Uncharacterized protein</fullName>
    </submittedName>
</protein>
<feature type="non-terminal residue" evidence="1">
    <location>
        <position position="1"/>
    </location>
</feature>
<reference evidence="1" key="1">
    <citation type="submission" date="2021-02" db="EMBL/GenBank/DDBJ databases">
        <authorList>
            <person name="Nowell W R."/>
        </authorList>
    </citation>
    <scope>NUCLEOTIDE SEQUENCE</scope>
</reference>
<name>A0A815PQZ8_ADIRI</name>
<organism evidence="1 2">
    <name type="scientific">Adineta ricciae</name>
    <name type="common">Rotifer</name>
    <dbReference type="NCBI Taxonomy" id="249248"/>
    <lineage>
        <taxon>Eukaryota</taxon>
        <taxon>Metazoa</taxon>
        <taxon>Spiralia</taxon>
        <taxon>Gnathifera</taxon>
        <taxon>Rotifera</taxon>
        <taxon>Eurotatoria</taxon>
        <taxon>Bdelloidea</taxon>
        <taxon>Adinetida</taxon>
        <taxon>Adinetidae</taxon>
        <taxon>Adineta</taxon>
    </lineage>
</organism>
<evidence type="ECO:0000313" key="2">
    <source>
        <dbReference type="Proteomes" id="UP000663852"/>
    </source>
</evidence>
<evidence type="ECO:0000313" key="1">
    <source>
        <dbReference type="EMBL" id="CAF1452243.1"/>
    </source>
</evidence>